<reference evidence="3 4" key="1">
    <citation type="submission" date="2016-04" db="EMBL/GenBank/DDBJ databases">
        <title>Genome sequence of Methanobrevibacter cuticularis DSM 11139.</title>
        <authorList>
            <person name="Poehlein A."/>
            <person name="Seedorf H."/>
            <person name="Daniel R."/>
        </authorList>
    </citation>
    <scope>NUCLEOTIDE SEQUENCE [LARGE SCALE GENOMIC DNA]</scope>
    <source>
        <strain evidence="3 4">DSM 11139</strain>
    </source>
</reference>
<dbReference type="PROSITE" id="PS50943">
    <property type="entry name" value="HTH_CROC1"/>
    <property type="match status" value="1"/>
</dbReference>
<sequence>MTQEQLGKLLGVSRQTVGALERGRFDPPITMAYYISLILEQPLNELFDFESIEINIKNGSIERV</sequence>
<dbReference type="Gene3D" id="1.10.260.40">
    <property type="entry name" value="lambda repressor-like DNA-binding domains"/>
    <property type="match status" value="1"/>
</dbReference>
<dbReference type="AlphaFoldDB" id="A0A166DIY6"/>
<dbReference type="CDD" id="cd00093">
    <property type="entry name" value="HTH_XRE"/>
    <property type="match status" value="1"/>
</dbReference>
<evidence type="ECO:0000313" key="4">
    <source>
        <dbReference type="Proteomes" id="UP000077275"/>
    </source>
</evidence>
<evidence type="ECO:0000259" key="2">
    <source>
        <dbReference type="PROSITE" id="PS50943"/>
    </source>
</evidence>
<dbReference type="SUPFAM" id="SSF47413">
    <property type="entry name" value="lambda repressor-like DNA-binding domains"/>
    <property type="match status" value="1"/>
</dbReference>
<dbReference type="PANTHER" id="PTHR46558">
    <property type="entry name" value="TRACRIPTIONAL REGULATORY PROTEIN-RELATED-RELATED"/>
    <property type="match status" value="1"/>
</dbReference>
<organism evidence="3 4">
    <name type="scientific">Methanobrevibacter cuticularis</name>
    <dbReference type="NCBI Taxonomy" id="47311"/>
    <lineage>
        <taxon>Archaea</taxon>
        <taxon>Methanobacteriati</taxon>
        <taxon>Methanobacteriota</taxon>
        <taxon>Methanomada group</taxon>
        <taxon>Methanobacteria</taxon>
        <taxon>Methanobacteriales</taxon>
        <taxon>Methanobacteriaceae</taxon>
        <taxon>Methanobrevibacter</taxon>
    </lineage>
</organism>
<name>A0A166DIY6_9EURY</name>
<comment type="caution">
    <text evidence="3">The sequence shown here is derived from an EMBL/GenBank/DDBJ whole genome shotgun (WGS) entry which is preliminary data.</text>
</comment>
<dbReference type="Proteomes" id="UP000077275">
    <property type="component" value="Unassembled WGS sequence"/>
</dbReference>
<feature type="domain" description="HTH cro/C1-type" evidence="2">
    <location>
        <begin position="1"/>
        <end position="46"/>
    </location>
</feature>
<dbReference type="STRING" id="47311.MBCUT_13860"/>
<proteinExistence type="predicted"/>
<evidence type="ECO:0000256" key="1">
    <source>
        <dbReference type="ARBA" id="ARBA00023125"/>
    </source>
</evidence>
<dbReference type="EMBL" id="LWMW01000112">
    <property type="protein sequence ID" value="KZX15646.1"/>
    <property type="molecule type" value="Genomic_DNA"/>
</dbReference>
<dbReference type="GO" id="GO:0003677">
    <property type="term" value="F:DNA binding"/>
    <property type="evidence" value="ECO:0007669"/>
    <property type="project" value="UniProtKB-KW"/>
</dbReference>
<evidence type="ECO:0000313" key="3">
    <source>
        <dbReference type="EMBL" id="KZX15646.1"/>
    </source>
</evidence>
<dbReference type="PATRIC" id="fig|47311.3.peg.1515"/>
<accession>A0A166DIY6</accession>
<dbReference type="InterPro" id="IPR001387">
    <property type="entry name" value="Cro/C1-type_HTH"/>
</dbReference>
<dbReference type="Pfam" id="PF01381">
    <property type="entry name" value="HTH_3"/>
    <property type="match status" value="1"/>
</dbReference>
<dbReference type="PANTHER" id="PTHR46558:SF7">
    <property type="entry name" value="TRANSCRIPTIONAL REGULATOR"/>
    <property type="match status" value="1"/>
</dbReference>
<protein>
    <submittedName>
        <fullName evidence="3">Helix-turn-helix protein</fullName>
    </submittedName>
</protein>
<keyword evidence="4" id="KW-1185">Reference proteome</keyword>
<dbReference type="InterPro" id="IPR010982">
    <property type="entry name" value="Lambda_DNA-bd_dom_sf"/>
</dbReference>
<keyword evidence="1" id="KW-0238">DNA-binding</keyword>
<gene>
    <name evidence="3" type="ORF">MBCUT_13860</name>
</gene>